<dbReference type="InterPro" id="IPR041236">
    <property type="entry name" value="PriA_C"/>
</dbReference>
<dbReference type="NCBIfam" id="TIGR00595">
    <property type="entry name" value="priA"/>
    <property type="match status" value="1"/>
</dbReference>
<comment type="cofactor">
    <cofactor evidence="11">
        <name>Zn(2+)</name>
        <dbReference type="ChEBI" id="CHEBI:29105"/>
    </cofactor>
    <text evidence="11">Binds 2 zinc ions per subunit.</text>
</comment>
<proteinExistence type="inferred from homology"/>
<accession>A0ABX5F6R2</accession>
<keyword evidence="3 11" id="KW-0479">Metal-binding</keyword>
<keyword evidence="10 11" id="KW-0413">Isomerase</keyword>
<keyword evidence="1 11" id="KW-0639">Primosome</keyword>
<dbReference type="EC" id="5.6.2.4" evidence="11"/>
<keyword evidence="6 11" id="KW-0347">Helicase</keyword>
<keyword evidence="8 11" id="KW-0067">ATP-binding</keyword>
<feature type="binding site" evidence="11">
    <location>
        <position position="487"/>
    </location>
    <ligand>
        <name>Zn(2+)</name>
        <dbReference type="ChEBI" id="CHEBI:29105"/>
        <label>2</label>
    </ligand>
</feature>
<dbReference type="InterPro" id="IPR014001">
    <property type="entry name" value="Helicase_ATP-bd"/>
</dbReference>
<feature type="domain" description="Helicase ATP-binding" evidence="13">
    <location>
        <begin position="236"/>
        <end position="394"/>
    </location>
</feature>
<keyword evidence="9 11" id="KW-0238">DNA-binding</keyword>
<keyword evidence="2 11" id="KW-0235">DNA replication</keyword>
<comment type="caution">
    <text evidence="15">The sequence shown here is derived from an EMBL/GenBank/DDBJ whole genome shotgun (WGS) entry which is preliminary data.</text>
</comment>
<evidence type="ECO:0000256" key="9">
    <source>
        <dbReference type="ARBA" id="ARBA00023125"/>
    </source>
</evidence>
<dbReference type="SMART" id="SM00490">
    <property type="entry name" value="HELICc"/>
    <property type="match status" value="1"/>
</dbReference>
<dbReference type="InterPro" id="IPR041222">
    <property type="entry name" value="PriA_3primeBD"/>
</dbReference>
<keyword evidence="4 11" id="KW-0547">Nucleotide-binding</keyword>
<dbReference type="SUPFAM" id="SSF52540">
    <property type="entry name" value="P-loop containing nucleoside triphosphate hydrolases"/>
    <property type="match status" value="1"/>
</dbReference>
<evidence type="ECO:0000256" key="2">
    <source>
        <dbReference type="ARBA" id="ARBA00022705"/>
    </source>
</evidence>
<feature type="compositionally biased region" description="Low complexity" evidence="12">
    <location>
        <begin position="745"/>
        <end position="759"/>
    </location>
</feature>
<dbReference type="Pfam" id="PF17764">
    <property type="entry name" value="PriA_3primeBD"/>
    <property type="match status" value="1"/>
</dbReference>
<dbReference type="Pfam" id="PF00271">
    <property type="entry name" value="Helicase_C"/>
    <property type="match status" value="1"/>
</dbReference>
<sequence length="787" mass="84389">MPASSSPSPPEPAPPGWLEVWLEAGREGRAFTYANPSGLAIGAGDLVRVRLQGRPHTGLVVATAAVCPAAMEGRAILPVDAVLESAAIDPLWQALLEGVARQCHSGLFRTLKSALPPGWLGQARRPPGQGRTLWTVRPNPAAVMASITPRQQELLDHLASHGGARLLRDLVQEAGFGRTLITTMERRGLLLREAGRVPSRVGGAPGLPGGGAGAGSAPLESARPPSPAQAAAMAAIAGAPPGQNLLLWGVTGSGKTEVYLQAAAQELAAGRSVLILAPEIGLVPQLLDRCRRRFGPTVIEYHSGMGDGERVLTWRRCLEAARRREPCLAVGTRSAVFLPLGQLGLIVLDEEHDASYKQESPMPCYHAREVARLRARQTGARLVLGSATPSLETWWRCQPRPGGQPADTRLLPLPERIGQRPLPPVRLVDMRLELEEGHRRLISRPLMARLETLQERGEQAVVLVPRRGYRSFLSCRSCGEVVQCPHCDVPLTVHRGPRAGGREGREWLRCHWCDHRQEMGDRCGHCGSTAFKPFGAGTQRVMEQLAAELEGLRLIRFDRDTTRGRDGHRRLLERFAAGEADVLVGTQMLAKGMDLPRVTLAAVLAADGLLHRPDLRATEQCLQLLLQLAGRAGRGERPGEVLVQTYSPEHPVIRHLVDGRYAAFLAEELELRRQGGMVPFGRACLLRLAGPSASGTATAAAALAERIRPAVEAAGWVVIGPAPAPVARVAGRSRWQLLLHGSGPGADAAADGAPEGDAALPLPPESDLRRALPPGVSLTIDPDPLEL</sequence>
<gene>
    <name evidence="11 15" type="primary">priA</name>
    <name evidence="15" type="ORF">C7B81_09840</name>
</gene>
<dbReference type="InterPro" id="IPR027417">
    <property type="entry name" value="P-loop_NTPase"/>
</dbReference>
<feature type="binding site" evidence="11">
    <location>
        <position position="523"/>
    </location>
    <ligand>
        <name>Zn(2+)</name>
        <dbReference type="ChEBI" id="CHEBI:29105"/>
        <label>1</label>
    </ligand>
</feature>
<keyword evidence="16" id="KW-1185">Reference proteome</keyword>
<name>A0ABX5F6R2_9CHRO</name>
<organism evidence="15 16">
    <name type="scientific">Aphanothece cf. minutissima CCALA 015</name>
    <dbReference type="NCBI Taxonomy" id="2107695"/>
    <lineage>
        <taxon>Bacteria</taxon>
        <taxon>Bacillati</taxon>
        <taxon>Cyanobacteriota</taxon>
        <taxon>Cyanophyceae</taxon>
        <taxon>Oscillatoriophycideae</taxon>
        <taxon>Chroococcales</taxon>
        <taxon>Aphanothecaceae</taxon>
        <taxon>Aphanothece</taxon>
    </lineage>
</organism>
<keyword evidence="7 11" id="KW-0862">Zinc</keyword>
<feature type="domain" description="Helicase C-terminal" evidence="14">
    <location>
        <begin position="518"/>
        <end position="677"/>
    </location>
</feature>
<feature type="compositionally biased region" description="Low complexity" evidence="12">
    <location>
        <begin position="215"/>
        <end position="226"/>
    </location>
</feature>
<evidence type="ECO:0000313" key="15">
    <source>
        <dbReference type="EMBL" id="PSB37249.1"/>
    </source>
</evidence>
<feature type="compositionally biased region" description="Gly residues" evidence="12">
    <location>
        <begin position="203"/>
        <end position="214"/>
    </location>
</feature>
<dbReference type="Pfam" id="PF00270">
    <property type="entry name" value="DEAD"/>
    <property type="match status" value="1"/>
</dbReference>
<dbReference type="InterPro" id="IPR001650">
    <property type="entry name" value="Helicase_C-like"/>
</dbReference>
<keyword evidence="5 11" id="KW-0378">Hydrolase</keyword>
<feature type="region of interest" description="Disordered" evidence="12">
    <location>
        <begin position="200"/>
        <end position="226"/>
    </location>
</feature>
<evidence type="ECO:0000256" key="11">
    <source>
        <dbReference type="HAMAP-Rule" id="MF_00983"/>
    </source>
</evidence>
<comment type="similarity">
    <text evidence="11">Belongs to the helicase family. PriA subfamily.</text>
</comment>
<evidence type="ECO:0000259" key="13">
    <source>
        <dbReference type="PROSITE" id="PS51192"/>
    </source>
</evidence>
<evidence type="ECO:0000256" key="8">
    <source>
        <dbReference type="ARBA" id="ARBA00022840"/>
    </source>
</evidence>
<feature type="region of interest" description="Disordered" evidence="12">
    <location>
        <begin position="744"/>
        <end position="787"/>
    </location>
</feature>
<feature type="binding site" evidence="11">
    <location>
        <position position="513"/>
    </location>
    <ligand>
        <name>Zn(2+)</name>
        <dbReference type="ChEBI" id="CHEBI:29105"/>
        <label>2</label>
    </ligand>
</feature>
<evidence type="ECO:0000256" key="5">
    <source>
        <dbReference type="ARBA" id="ARBA00022801"/>
    </source>
</evidence>
<dbReference type="InterPro" id="IPR042115">
    <property type="entry name" value="PriA_3primeBD_sf"/>
</dbReference>
<dbReference type="PANTHER" id="PTHR30580:SF0">
    <property type="entry name" value="PRIMOSOMAL PROTEIN N"/>
    <property type="match status" value="1"/>
</dbReference>
<dbReference type="InterPro" id="IPR011545">
    <property type="entry name" value="DEAD/DEAH_box_helicase_dom"/>
</dbReference>
<feature type="binding site" evidence="11">
    <location>
        <position position="510"/>
    </location>
    <ligand>
        <name>Zn(2+)</name>
        <dbReference type="ChEBI" id="CHEBI:29105"/>
        <label>2</label>
    </ligand>
</feature>
<dbReference type="HAMAP" id="MF_00983">
    <property type="entry name" value="PriA"/>
    <property type="match status" value="1"/>
</dbReference>
<comment type="catalytic activity">
    <reaction evidence="11">
        <text>ATP + H2O = ADP + phosphate + H(+)</text>
        <dbReference type="Rhea" id="RHEA:13065"/>
        <dbReference type="ChEBI" id="CHEBI:15377"/>
        <dbReference type="ChEBI" id="CHEBI:15378"/>
        <dbReference type="ChEBI" id="CHEBI:30616"/>
        <dbReference type="ChEBI" id="CHEBI:43474"/>
        <dbReference type="ChEBI" id="CHEBI:456216"/>
        <dbReference type="EC" id="5.6.2.4"/>
    </reaction>
</comment>
<evidence type="ECO:0000256" key="4">
    <source>
        <dbReference type="ARBA" id="ARBA00022741"/>
    </source>
</evidence>
<dbReference type="PROSITE" id="PS51192">
    <property type="entry name" value="HELICASE_ATP_BIND_1"/>
    <property type="match status" value="1"/>
</dbReference>
<dbReference type="InterPro" id="IPR005259">
    <property type="entry name" value="PriA"/>
</dbReference>
<dbReference type="PROSITE" id="PS51194">
    <property type="entry name" value="HELICASE_CTER"/>
    <property type="match status" value="1"/>
</dbReference>
<feature type="binding site" evidence="11">
    <location>
        <position position="478"/>
    </location>
    <ligand>
        <name>Zn(2+)</name>
        <dbReference type="ChEBI" id="CHEBI:29105"/>
        <label>1</label>
    </ligand>
</feature>
<evidence type="ECO:0000256" key="1">
    <source>
        <dbReference type="ARBA" id="ARBA00022515"/>
    </source>
</evidence>
<comment type="function">
    <text evidence="11">Initiates the restart of stalled replication forks, which reloads the replicative helicase on sites other than the origin of replication. Recognizes and binds to abandoned replication forks and remodels them to uncover a helicase loading site. Promotes assembly of the primosome at these replication forks.</text>
</comment>
<dbReference type="PANTHER" id="PTHR30580">
    <property type="entry name" value="PRIMOSOMAL PROTEIN N"/>
    <property type="match status" value="1"/>
</dbReference>
<dbReference type="EMBL" id="PVWP01000006">
    <property type="protein sequence ID" value="PSB37249.1"/>
    <property type="molecule type" value="Genomic_DNA"/>
</dbReference>
<dbReference type="Gene3D" id="3.40.50.300">
    <property type="entry name" value="P-loop containing nucleotide triphosphate hydrolases"/>
    <property type="match status" value="2"/>
</dbReference>
<feature type="binding site" evidence="11">
    <location>
        <position position="526"/>
    </location>
    <ligand>
        <name>Zn(2+)</name>
        <dbReference type="ChEBI" id="CHEBI:29105"/>
        <label>1</label>
    </ligand>
</feature>
<dbReference type="Proteomes" id="UP000238218">
    <property type="component" value="Unassembled WGS sequence"/>
</dbReference>
<comment type="catalytic activity">
    <reaction evidence="11">
        <text>Couples ATP hydrolysis with the unwinding of duplex DNA by translocating in the 3'-5' direction.</text>
        <dbReference type="EC" id="5.6.2.4"/>
    </reaction>
</comment>
<reference evidence="15 16" key="1">
    <citation type="submission" date="2018-03" db="EMBL/GenBank/DDBJ databases">
        <title>The ancient ancestry and fast evolution of plastids.</title>
        <authorList>
            <person name="Moore K.R."/>
            <person name="Magnabosco C."/>
            <person name="Momper L."/>
            <person name="Gold D.A."/>
            <person name="Bosak T."/>
            <person name="Fournier G.P."/>
        </authorList>
    </citation>
    <scope>NUCLEOTIDE SEQUENCE [LARGE SCALE GENOMIC DNA]</scope>
    <source>
        <strain evidence="15 16">CCALA 015</strain>
    </source>
</reference>
<feature type="binding site" evidence="11">
    <location>
        <position position="475"/>
    </location>
    <ligand>
        <name>Zn(2+)</name>
        <dbReference type="ChEBI" id="CHEBI:29105"/>
        <label>1</label>
    </ligand>
</feature>
<evidence type="ECO:0000256" key="7">
    <source>
        <dbReference type="ARBA" id="ARBA00022833"/>
    </source>
</evidence>
<evidence type="ECO:0000256" key="3">
    <source>
        <dbReference type="ARBA" id="ARBA00022723"/>
    </source>
</evidence>
<comment type="subunit">
    <text evidence="11">Component of the replication restart primosome.</text>
</comment>
<feature type="binding site" evidence="11">
    <location>
        <position position="484"/>
    </location>
    <ligand>
        <name>Zn(2+)</name>
        <dbReference type="ChEBI" id="CHEBI:29105"/>
        <label>2</label>
    </ligand>
</feature>
<evidence type="ECO:0000256" key="10">
    <source>
        <dbReference type="ARBA" id="ARBA00023235"/>
    </source>
</evidence>
<dbReference type="Gene3D" id="3.40.1440.60">
    <property type="entry name" value="PriA, 3(prime) DNA-binding domain"/>
    <property type="match status" value="1"/>
</dbReference>
<evidence type="ECO:0000256" key="6">
    <source>
        <dbReference type="ARBA" id="ARBA00022806"/>
    </source>
</evidence>
<evidence type="ECO:0000259" key="14">
    <source>
        <dbReference type="PROSITE" id="PS51194"/>
    </source>
</evidence>
<protein>
    <recommendedName>
        <fullName evidence="11">Replication restart protein PriA</fullName>
    </recommendedName>
    <alternativeName>
        <fullName evidence="11">ATP-dependent DNA helicase PriA</fullName>
        <ecNumber evidence="11">5.6.2.4</ecNumber>
    </alternativeName>
    <alternativeName>
        <fullName evidence="11">DNA 3'-5' helicase PriA</fullName>
    </alternativeName>
</protein>
<dbReference type="SMART" id="SM00487">
    <property type="entry name" value="DEXDc"/>
    <property type="match status" value="1"/>
</dbReference>
<evidence type="ECO:0000313" key="16">
    <source>
        <dbReference type="Proteomes" id="UP000238218"/>
    </source>
</evidence>
<dbReference type="Pfam" id="PF18074">
    <property type="entry name" value="PriA_C"/>
    <property type="match status" value="1"/>
</dbReference>
<evidence type="ECO:0000256" key="12">
    <source>
        <dbReference type="SAM" id="MobiDB-lite"/>
    </source>
</evidence>
<dbReference type="RefSeq" id="WP_106221302.1">
    <property type="nucleotide sequence ID" value="NZ_PVWP01000006.1"/>
</dbReference>